<feature type="non-terminal residue" evidence="7">
    <location>
        <position position="205"/>
    </location>
</feature>
<dbReference type="GO" id="GO:0008061">
    <property type="term" value="F:chitin binding"/>
    <property type="evidence" value="ECO:0007669"/>
    <property type="project" value="UniProtKB-KW"/>
</dbReference>
<protein>
    <recommendedName>
        <fullName evidence="6">Chitin-binding type-2 domain-containing protein</fullName>
    </recommendedName>
</protein>
<dbReference type="RefSeq" id="XP_002291115.1">
    <property type="nucleotide sequence ID" value="XM_002291079.1"/>
</dbReference>
<evidence type="ECO:0000259" key="6">
    <source>
        <dbReference type="PROSITE" id="PS50940"/>
    </source>
</evidence>
<reference evidence="7 8" key="2">
    <citation type="journal article" date="2008" name="Nature">
        <title>The Phaeodactylum genome reveals the evolutionary history of diatom genomes.</title>
        <authorList>
            <person name="Bowler C."/>
            <person name="Allen A.E."/>
            <person name="Badger J.H."/>
            <person name="Grimwood J."/>
            <person name="Jabbari K."/>
            <person name="Kuo A."/>
            <person name="Maheswari U."/>
            <person name="Martens C."/>
            <person name="Maumus F."/>
            <person name="Otillar R.P."/>
            <person name="Rayko E."/>
            <person name="Salamov A."/>
            <person name="Vandepoele K."/>
            <person name="Beszteri B."/>
            <person name="Gruber A."/>
            <person name="Heijde M."/>
            <person name="Katinka M."/>
            <person name="Mock T."/>
            <person name="Valentin K."/>
            <person name="Verret F."/>
            <person name="Berges J.A."/>
            <person name="Brownlee C."/>
            <person name="Cadoret J.P."/>
            <person name="Chiovitti A."/>
            <person name="Choi C.J."/>
            <person name="Coesel S."/>
            <person name="De Martino A."/>
            <person name="Detter J.C."/>
            <person name="Durkin C."/>
            <person name="Falciatore A."/>
            <person name="Fournet J."/>
            <person name="Haruta M."/>
            <person name="Huysman M.J."/>
            <person name="Jenkins B.D."/>
            <person name="Jiroutova K."/>
            <person name="Jorgensen R.E."/>
            <person name="Joubert Y."/>
            <person name="Kaplan A."/>
            <person name="Kroger N."/>
            <person name="Kroth P.G."/>
            <person name="La Roche J."/>
            <person name="Lindquist E."/>
            <person name="Lommer M."/>
            <person name="Martin-Jezequel V."/>
            <person name="Lopez P.J."/>
            <person name="Lucas S."/>
            <person name="Mangogna M."/>
            <person name="McGinnis K."/>
            <person name="Medlin L.K."/>
            <person name="Montsant A."/>
            <person name="Oudot-Le Secq M.P."/>
            <person name="Napoli C."/>
            <person name="Obornik M."/>
            <person name="Parker M.S."/>
            <person name="Petit J.L."/>
            <person name="Porcel B.M."/>
            <person name="Poulsen N."/>
            <person name="Robison M."/>
            <person name="Rychlewski L."/>
            <person name="Rynearson T.A."/>
            <person name="Schmutz J."/>
            <person name="Shapiro H."/>
            <person name="Siaut M."/>
            <person name="Stanley M."/>
            <person name="Sussman M.R."/>
            <person name="Taylor A.R."/>
            <person name="Vardi A."/>
            <person name="von Dassow P."/>
            <person name="Vyverman W."/>
            <person name="Willis A."/>
            <person name="Wyrwicz L.S."/>
            <person name="Rokhsar D.S."/>
            <person name="Weissenbach J."/>
            <person name="Armbrust E.V."/>
            <person name="Green B.R."/>
            <person name="Van de Peer Y."/>
            <person name="Grigoriev I.V."/>
        </authorList>
    </citation>
    <scope>NUCLEOTIDE SEQUENCE [LARGE SCALE GENOMIC DNA]</scope>
    <source>
        <strain evidence="7 8">CCMP1335</strain>
    </source>
</reference>
<dbReference type="HOGENOM" id="CLU_1340669_0_0_1"/>
<dbReference type="InterPro" id="IPR036508">
    <property type="entry name" value="Chitin-bd_dom_sf"/>
</dbReference>
<proteinExistence type="predicted"/>
<name>B8C632_THAPS</name>
<evidence type="ECO:0000313" key="8">
    <source>
        <dbReference type="Proteomes" id="UP000001449"/>
    </source>
</evidence>
<accession>B8C632</accession>
<feature type="domain" description="Chitin-binding type-2" evidence="6">
    <location>
        <begin position="157"/>
        <end position="205"/>
    </location>
</feature>
<keyword evidence="4" id="KW-1015">Disulfide bond</keyword>
<keyword evidence="3" id="KW-0677">Repeat</keyword>
<dbReference type="PaxDb" id="35128-Thaps262907"/>
<dbReference type="AlphaFoldDB" id="B8C632"/>
<dbReference type="SUPFAM" id="SSF57625">
    <property type="entry name" value="Invertebrate chitin-binding proteins"/>
    <property type="match status" value="2"/>
</dbReference>
<dbReference type="InterPro" id="IPR051940">
    <property type="entry name" value="Chitin_bind-dev_reg"/>
</dbReference>
<keyword evidence="8" id="KW-1185">Reference proteome</keyword>
<evidence type="ECO:0000256" key="5">
    <source>
        <dbReference type="ARBA" id="ARBA00023180"/>
    </source>
</evidence>
<dbReference type="PANTHER" id="PTHR23301:SF0">
    <property type="entry name" value="CHITIN-BINDING TYPE-2 DOMAIN-CONTAINING PROTEIN-RELATED"/>
    <property type="match status" value="1"/>
</dbReference>
<reference evidence="7 8" key="1">
    <citation type="journal article" date="2004" name="Science">
        <title>The genome of the diatom Thalassiosira pseudonana: ecology, evolution, and metabolism.</title>
        <authorList>
            <person name="Armbrust E.V."/>
            <person name="Berges J.A."/>
            <person name="Bowler C."/>
            <person name="Green B.R."/>
            <person name="Martinez D."/>
            <person name="Putnam N.H."/>
            <person name="Zhou S."/>
            <person name="Allen A.E."/>
            <person name="Apt K.E."/>
            <person name="Bechner M."/>
            <person name="Brzezinski M.A."/>
            <person name="Chaal B.K."/>
            <person name="Chiovitti A."/>
            <person name="Davis A.K."/>
            <person name="Demarest M.S."/>
            <person name="Detter J.C."/>
            <person name="Glavina T."/>
            <person name="Goodstein D."/>
            <person name="Hadi M.Z."/>
            <person name="Hellsten U."/>
            <person name="Hildebrand M."/>
            <person name="Jenkins B.D."/>
            <person name="Jurka J."/>
            <person name="Kapitonov V.V."/>
            <person name="Kroger N."/>
            <person name="Lau W.W."/>
            <person name="Lane T.W."/>
            <person name="Larimer F.W."/>
            <person name="Lippmeier J.C."/>
            <person name="Lucas S."/>
            <person name="Medina M."/>
            <person name="Montsant A."/>
            <person name="Obornik M."/>
            <person name="Parker M.S."/>
            <person name="Palenik B."/>
            <person name="Pazour G.J."/>
            <person name="Richardson P.M."/>
            <person name="Rynearson T.A."/>
            <person name="Saito M.A."/>
            <person name="Schwartz D.C."/>
            <person name="Thamatrakoln K."/>
            <person name="Valentin K."/>
            <person name="Vardi A."/>
            <person name="Wilkerson F.P."/>
            <person name="Rokhsar D.S."/>
        </authorList>
    </citation>
    <scope>NUCLEOTIDE SEQUENCE [LARGE SCALE GENOMIC DNA]</scope>
    <source>
        <strain evidence="7 8">CCMP1335</strain>
    </source>
</reference>
<feature type="domain" description="Chitin-binding type-2" evidence="6">
    <location>
        <begin position="65"/>
        <end position="123"/>
    </location>
</feature>
<dbReference type="Proteomes" id="UP000001449">
    <property type="component" value="Chromosome 6"/>
</dbReference>
<evidence type="ECO:0000256" key="4">
    <source>
        <dbReference type="ARBA" id="ARBA00023157"/>
    </source>
</evidence>
<dbReference type="InterPro" id="IPR002557">
    <property type="entry name" value="Chitin-bd_dom"/>
</dbReference>
<gene>
    <name evidence="7" type="ORF">THAPSDRAFT_262907</name>
</gene>
<dbReference type="SMART" id="SM00494">
    <property type="entry name" value="ChtBD2"/>
    <property type="match status" value="2"/>
</dbReference>
<feature type="non-terminal residue" evidence="7">
    <location>
        <position position="1"/>
    </location>
</feature>
<evidence type="ECO:0000256" key="1">
    <source>
        <dbReference type="ARBA" id="ARBA00022669"/>
    </source>
</evidence>
<organism evidence="7 8">
    <name type="scientific">Thalassiosira pseudonana</name>
    <name type="common">Marine diatom</name>
    <name type="synonym">Cyclotella nana</name>
    <dbReference type="NCBI Taxonomy" id="35128"/>
    <lineage>
        <taxon>Eukaryota</taxon>
        <taxon>Sar</taxon>
        <taxon>Stramenopiles</taxon>
        <taxon>Ochrophyta</taxon>
        <taxon>Bacillariophyta</taxon>
        <taxon>Coscinodiscophyceae</taxon>
        <taxon>Thalassiosirophycidae</taxon>
        <taxon>Thalassiosirales</taxon>
        <taxon>Thalassiosiraceae</taxon>
        <taxon>Thalassiosira</taxon>
    </lineage>
</organism>
<dbReference type="GO" id="GO:0005576">
    <property type="term" value="C:extracellular region"/>
    <property type="evidence" value="ECO:0007669"/>
    <property type="project" value="InterPro"/>
</dbReference>
<dbReference type="Gene3D" id="2.170.140.10">
    <property type="entry name" value="Chitin binding domain"/>
    <property type="match status" value="2"/>
</dbReference>
<keyword evidence="1" id="KW-0147">Chitin-binding</keyword>
<feature type="domain" description="Chitin-binding type-2" evidence="6">
    <location>
        <begin position="1"/>
        <end position="42"/>
    </location>
</feature>
<dbReference type="EMBL" id="CM000643">
    <property type="protein sequence ID" value="EED91222.1"/>
    <property type="molecule type" value="Genomic_DNA"/>
</dbReference>
<keyword evidence="5" id="KW-0325">Glycoprotein</keyword>
<dbReference type="PANTHER" id="PTHR23301">
    <property type="entry name" value="CHITIN BINDING PERITROPHIN-A"/>
    <property type="match status" value="1"/>
</dbReference>
<keyword evidence="2" id="KW-0732">Signal</keyword>
<dbReference type="InParanoid" id="B8C632"/>
<dbReference type="PROSITE" id="PS50940">
    <property type="entry name" value="CHIT_BIND_II"/>
    <property type="match status" value="3"/>
</dbReference>
<evidence type="ECO:0000256" key="3">
    <source>
        <dbReference type="ARBA" id="ARBA00022737"/>
    </source>
</evidence>
<dbReference type="KEGG" id="tps:THAPSDRAFT_262907"/>
<dbReference type="Pfam" id="PF01607">
    <property type="entry name" value="CBM_14"/>
    <property type="match status" value="3"/>
</dbReference>
<evidence type="ECO:0000313" key="7">
    <source>
        <dbReference type="EMBL" id="EED91222.1"/>
    </source>
</evidence>
<sequence length="205" mass="21705">NCKEYVQCSAGQKIGDLECQGDTVFDEGAQYCNWPDSVTCVDAPCPTVSPISAEEAGPVESDNCPNPCQPGFSGFQTRPGTGCSKYVQCLDGEVTDELSCTGDNIFKQSGGYCDWPGGSTCDPVVCPEQLGTAAPTVAPTNITSINYVEGESDDSCTNPCPLDYVGFQTVPNTECKKYVQCDSGSAVWEFECPDGGIFIQDDGNC</sequence>
<dbReference type="GeneID" id="7445995"/>
<evidence type="ECO:0000256" key="2">
    <source>
        <dbReference type="ARBA" id="ARBA00022729"/>
    </source>
</evidence>